<keyword evidence="3" id="KW-0012">Acyltransferase</keyword>
<reference evidence="4" key="1">
    <citation type="submission" date="2018-02" db="EMBL/GenBank/DDBJ databases">
        <authorList>
            <person name="Cohen D.B."/>
            <person name="Kent A.D."/>
        </authorList>
    </citation>
    <scope>NUCLEOTIDE SEQUENCE</scope>
</reference>
<dbReference type="GO" id="GO:0016746">
    <property type="term" value="F:acyltransferase activity"/>
    <property type="evidence" value="ECO:0007669"/>
    <property type="project" value="UniProtKB-KW"/>
</dbReference>
<name>A0A2N9HNM7_FAGSY</name>
<dbReference type="EMBL" id="OIVN01003746">
    <property type="protein sequence ID" value="SPD13300.1"/>
    <property type="molecule type" value="Genomic_DNA"/>
</dbReference>
<gene>
    <name evidence="4" type="ORF">FSB_LOCUS41182</name>
</gene>
<sequence length="411" mass="45357">MKVEILSRKLIKPATPTPPHLRSLKASSIDQLQPPIHGAFILYYHANGDENGERSKRLEQSLSEILTLFYPIVGRYIKDMQMFDCNDEGRGGPGQGRGPALDEGVEYMEAKVSGQLAQLVKGEVEVEVLNHLVPYAMPLTSTTPLAFVQVNMFECGGLAIAWLISHYIVDGIAACTFLNAWTNACRASGINNEVVRPRFDLASFFPPRENIPAVKPKIHGAIIITRRFVFNGAAISSLKAIACDSALTKRQLSRVVVVTACMWKALIAVAKVRHGHLRASILFHSLSLHGKTALPIPNNSFGNLYMVANARFGGDSENKMELHELVASLDNSIRNTLADCRKQQNGDDLASMMFNSFREPIWVSGTPKPVEMVCLNDTKDGDGIEAWVSLDEKDMLLFQNHPEVKAFTSQI</sequence>
<comment type="similarity">
    <text evidence="1">Belongs to the plant acyltransferase family.</text>
</comment>
<dbReference type="Pfam" id="PF02458">
    <property type="entry name" value="Transferase"/>
    <property type="match status" value="1"/>
</dbReference>
<evidence type="ECO:0000256" key="2">
    <source>
        <dbReference type="ARBA" id="ARBA00022679"/>
    </source>
</evidence>
<dbReference type="PANTHER" id="PTHR31623:SF83">
    <property type="entry name" value="ACETYL-COA-BENZYLALCOHOL ACETYLTRANSFERASE-LIKE"/>
    <property type="match status" value="1"/>
</dbReference>
<accession>A0A2N9HNM7</accession>
<dbReference type="AlphaFoldDB" id="A0A2N9HNM7"/>
<organism evidence="4">
    <name type="scientific">Fagus sylvatica</name>
    <name type="common">Beechnut</name>
    <dbReference type="NCBI Taxonomy" id="28930"/>
    <lineage>
        <taxon>Eukaryota</taxon>
        <taxon>Viridiplantae</taxon>
        <taxon>Streptophyta</taxon>
        <taxon>Embryophyta</taxon>
        <taxon>Tracheophyta</taxon>
        <taxon>Spermatophyta</taxon>
        <taxon>Magnoliopsida</taxon>
        <taxon>eudicotyledons</taxon>
        <taxon>Gunneridae</taxon>
        <taxon>Pentapetalae</taxon>
        <taxon>rosids</taxon>
        <taxon>fabids</taxon>
        <taxon>Fagales</taxon>
        <taxon>Fagaceae</taxon>
        <taxon>Fagus</taxon>
    </lineage>
</organism>
<dbReference type="InterPro" id="IPR023213">
    <property type="entry name" value="CAT-like_dom_sf"/>
</dbReference>
<dbReference type="PANTHER" id="PTHR31623">
    <property type="entry name" value="F21J9.9"/>
    <property type="match status" value="1"/>
</dbReference>
<proteinExistence type="inferred from homology"/>
<keyword evidence="2" id="KW-0808">Transferase</keyword>
<protein>
    <submittedName>
        <fullName evidence="4">Uncharacterized protein</fullName>
    </submittedName>
</protein>
<dbReference type="Gene3D" id="3.30.559.10">
    <property type="entry name" value="Chloramphenicol acetyltransferase-like domain"/>
    <property type="match status" value="2"/>
</dbReference>
<evidence type="ECO:0000313" key="4">
    <source>
        <dbReference type="EMBL" id="SPD13300.1"/>
    </source>
</evidence>
<evidence type="ECO:0000256" key="1">
    <source>
        <dbReference type="ARBA" id="ARBA00009861"/>
    </source>
</evidence>
<evidence type="ECO:0000256" key="3">
    <source>
        <dbReference type="ARBA" id="ARBA00023315"/>
    </source>
</evidence>